<comment type="caution">
    <text evidence="2">The sequence shown here is derived from an EMBL/GenBank/DDBJ whole genome shotgun (WGS) entry which is preliminary data.</text>
</comment>
<dbReference type="InterPro" id="IPR029468">
    <property type="entry name" value="O-ag_pol_Wzy"/>
</dbReference>
<feature type="transmembrane region" description="Helical" evidence="1">
    <location>
        <begin position="282"/>
        <end position="300"/>
    </location>
</feature>
<evidence type="ECO:0000313" key="3">
    <source>
        <dbReference type="Proteomes" id="UP001147653"/>
    </source>
</evidence>
<feature type="transmembrane region" description="Helical" evidence="1">
    <location>
        <begin position="36"/>
        <end position="56"/>
    </location>
</feature>
<feature type="transmembrane region" description="Helical" evidence="1">
    <location>
        <begin position="68"/>
        <end position="86"/>
    </location>
</feature>
<name>A0A9X3NCJ4_9ACTN</name>
<feature type="transmembrane region" description="Helical" evidence="1">
    <location>
        <begin position="447"/>
        <end position="463"/>
    </location>
</feature>
<dbReference type="AlphaFoldDB" id="A0A9X3NCJ4"/>
<evidence type="ECO:0000256" key="1">
    <source>
        <dbReference type="SAM" id="Phobius"/>
    </source>
</evidence>
<gene>
    <name evidence="2" type="ORF">OJ997_18830</name>
</gene>
<protein>
    <submittedName>
        <fullName evidence="2">Oligosaccharide repeat unit polymerase</fullName>
    </submittedName>
</protein>
<feature type="transmembrane region" description="Helical" evidence="1">
    <location>
        <begin position="205"/>
        <end position="225"/>
    </location>
</feature>
<dbReference type="Pfam" id="PF14296">
    <property type="entry name" value="O-ag_pol_Wzy"/>
    <property type="match status" value="1"/>
</dbReference>
<feature type="transmembrane region" description="Helical" evidence="1">
    <location>
        <begin position="415"/>
        <end position="435"/>
    </location>
</feature>
<reference evidence="2" key="1">
    <citation type="submission" date="2022-10" db="EMBL/GenBank/DDBJ databases">
        <title>The WGS of Solirubrobacter phytolaccae KCTC 29190.</title>
        <authorList>
            <person name="Jiang Z."/>
        </authorList>
    </citation>
    <scope>NUCLEOTIDE SEQUENCE</scope>
    <source>
        <strain evidence="2">KCTC 29190</strain>
    </source>
</reference>
<proteinExistence type="predicted"/>
<dbReference type="EMBL" id="JAPDDP010000034">
    <property type="protein sequence ID" value="MDA0182370.1"/>
    <property type="molecule type" value="Genomic_DNA"/>
</dbReference>
<dbReference type="PROSITE" id="PS51257">
    <property type="entry name" value="PROKAR_LIPOPROTEIN"/>
    <property type="match status" value="1"/>
</dbReference>
<evidence type="ECO:0000313" key="2">
    <source>
        <dbReference type="EMBL" id="MDA0182370.1"/>
    </source>
</evidence>
<dbReference type="RefSeq" id="WP_270026736.1">
    <property type="nucleotide sequence ID" value="NZ_JAPDDP010000034.1"/>
</dbReference>
<keyword evidence="1" id="KW-1133">Transmembrane helix</keyword>
<dbReference type="Proteomes" id="UP001147653">
    <property type="component" value="Unassembled WGS sequence"/>
</dbReference>
<organism evidence="2 3">
    <name type="scientific">Solirubrobacter phytolaccae</name>
    <dbReference type="NCBI Taxonomy" id="1404360"/>
    <lineage>
        <taxon>Bacteria</taxon>
        <taxon>Bacillati</taxon>
        <taxon>Actinomycetota</taxon>
        <taxon>Thermoleophilia</taxon>
        <taxon>Solirubrobacterales</taxon>
        <taxon>Solirubrobacteraceae</taxon>
        <taxon>Solirubrobacter</taxon>
    </lineage>
</organism>
<feature type="transmembrane region" description="Helical" evidence="1">
    <location>
        <begin position="232"/>
        <end position="251"/>
    </location>
</feature>
<feature type="transmembrane region" description="Helical" evidence="1">
    <location>
        <begin position="156"/>
        <end position="176"/>
    </location>
</feature>
<feature type="transmembrane region" description="Helical" evidence="1">
    <location>
        <begin position="257"/>
        <end position="275"/>
    </location>
</feature>
<accession>A0A9X3NCJ4</accession>
<sequence>MISARLSTTPLWLAACAAIAITSGWLVSQVTVSDPGIAALIAATAAACLALAVYGFATTRDPLSPLPVLSLILFVLYVARPAYILASGRIGPTRRLDDELLSGPLYAAMQGACGLALLALGCLALGHASYHFVDPVGRGAFRATTARISALDRRRVAGGAALVVLAVTAALELWGYGTLIAEAGGVAAYVESLSARSSVFFGRGYLAQVGLPLKAVALALLAAFLLRPPRGLAWGAVLGGAFVLVMVGDFLTGGRAALLIGTLVPMVLLFHYLRAPLRLRTLAWVVAAALVFFVGARVATRDSTYEEAVGGSVVSQTVAQLKTLPETTLGGRDATPFDSLAMVVRARATGLEWQYGSTYLPILTFPVPRFVWADKPAGGGNTWFTRELYPAYYYQSDGAGTEASLSMLGESYANFGPGGVAIAFFVLGFFLAAVYRRMVAAASAWPVLWWAVTLPYVITLIRGDAFHSVTYWALSSALVWLAYTTLVRRA</sequence>
<keyword evidence="1" id="KW-0472">Membrane</keyword>
<feature type="transmembrane region" description="Helical" evidence="1">
    <location>
        <begin position="106"/>
        <end position="128"/>
    </location>
</feature>
<keyword evidence="1" id="KW-0812">Transmembrane</keyword>
<feature type="transmembrane region" description="Helical" evidence="1">
    <location>
        <begin position="469"/>
        <end position="487"/>
    </location>
</feature>
<keyword evidence="3" id="KW-1185">Reference proteome</keyword>